<name>A0AA86VRC5_9FABA</name>
<proteinExistence type="predicted"/>
<accession>A0AA86VRC5</accession>
<dbReference type="AlphaFoldDB" id="A0AA86VRC5"/>
<reference evidence="1" key="1">
    <citation type="submission" date="2023-10" db="EMBL/GenBank/DDBJ databases">
        <authorList>
            <person name="Domelevo Entfellner J.-B."/>
        </authorList>
    </citation>
    <scope>NUCLEOTIDE SEQUENCE</scope>
</reference>
<dbReference type="Gramene" id="rna-AYBTSS11_LOCUS17935">
    <property type="protein sequence ID" value="CAJ1958809.1"/>
    <property type="gene ID" value="gene-AYBTSS11_LOCUS17935"/>
</dbReference>
<sequence length="76" mass="8544">MKELREGDGIYSVVEVRVGSTKRGQLCGEGRVWREMNGGELVRKMVGYDCLLFARFGSPKSLLLLTFEAFTLNQLS</sequence>
<protein>
    <submittedName>
        <fullName evidence="1">Uncharacterized protein</fullName>
    </submittedName>
</protein>
<dbReference type="Proteomes" id="UP001189624">
    <property type="component" value="Chromosome 5"/>
</dbReference>
<dbReference type="EMBL" id="OY731402">
    <property type="protein sequence ID" value="CAJ1958809.1"/>
    <property type="molecule type" value="Genomic_DNA"/>
</dbReference>
<organism evidence="1 2">
    <name type="scientific">Sphenostylis stenocarpa</name>
    <dbReference type="NCBI Taxonomy" id="92480"/>
    <lineage>
        <taxon>Eukaryota</taxon>
        <taxon>Viridiplantae</taxon>
        <taxon>Streptophyta</taxon>
        <taxon>Embryophyta</taxon>
        <taxon>Tracheophyta</taxon>
        <taxon>Spermatophyta</taxon>
        <taxon>Magnoliopsida</taxon>
        <taxon>eudicotyledons</taxon>
        <taxon>Gunneridae</taxon>
        <taxon>Pentapetalae</taxon>
        <taxon>rosids</taxon>
        <taxon>fabids</taxon>
        <taxon>Fabales</taxon>
        <taxon>Fabaceae</taxon>
        <taxon>Papilionoideae</taxon>
        <taxon>50 kb inversion clade</taxon>
        <taxon>NPAAA clade</taxon>
        <taxon>indigoferoid/millettioid clade</taxon>
        <taxon>Phaseoleae</taxon>
        <taxon>Sphenostylis</taxon>
    </lineage>
</organism>
<evidence type="ECO:0000313" key="1">
    <source>
        <dbReference type="EMBL" id="CAJ1958809.1"/>
    </source>
</evidence>
<keyword evidence="2" id="KW-1185">Reference proteome</keyword>
<evidence type="ECO:0000313" key="2">
    <source>
        <dbReference type="Proteomes" id="UP001189624"/>
    </source>
</evidence>
<gene>
    <name evidence="1" type="ORF">AYBTSS11_LOCUS17935</name>
</gene>